<comment type="similarity">
    <text evidence="7">Belongs to the binding-protein-dependent transport system permease family.</text>
</comment>
<feature type="transmembrane region" description="Helical" evidence="7">
    <location>
        <begin position="99"/>
        <end position="119"/>
    </location>
</feature>
<keyword evidence="4 7" id="KW-0812">Transmembrane</keyword>
<dbReference type="PANTHER" id="PTHR30450:SF1">
    <property type="entry name" value="D-METHIONINE TRANSPORT SYSTEM PERMEASE PROTEIN METI-RELATED"/>
    <property type="match status" value="1"/>
</dbReference>
<keyword evidence="10" id="KW-1185">Reference proteome</keyword>
<evidence type="ECO:0000256" key="3">
    <source>
        <dbReference type="ARBA" id="ARBA00022475"/>
    </source>
</evidence>
<accession>A0ABY5C449</accession>
<feature type="transmembrane region" description="Helical" evidence="7">
    <location>
        <begin position="203"/>
        <end position="225"/>
    </location>
</feature>
<dbReference type="SUPFAM" id="SSF161098">
    <property type="entry name" value="MetI-like"/>
    <property type="match status" value="1"/>
</dbReference>
<feature type="domain" description="ABC transmembrane type-1" evidence="8">
    <location>
        <begin position="27"/>
        <end position="221"/>
    </location>
</feature>
<sequence length="234" mass="25250">MKEWFITNFPNVVQQGWTGETGWWTSIVQTLYMTFWSAIFGGIAGLIFGIALVLFDSDGILPNKIIFNVVDKVVSLFRAIPFIILLAFIAPVTQKIVGTQIGTTAALVPLSVGVFPFYARQVQVALQSVNQGTIESAQSLGSSNWDIISGVYLSEAFPELIRVSTVTLISLVGLTAMAGAIGAGGLGNMAISYGYNRFANDTTLVATILVVIMVLIIQVVGDVWARWIDHSSKV</sequence>
<dbReference type="InterPro" id="IPR035906">
    <property type="entry name" value="MetI-like_sf"/>
</dbReference>
<dbReference type="PANTHER" id="PTHR30450">
    <property type="entry name" value="ABC TRANSPORTER PERMEASE"/>
    <property type="match status" value="1"/>
</dbReference>
<feature type="transmembrane region" description="Helical" evidence="7">
    <location>
        <begin position="76"/>
        <end position="93"/>
    </location>
</feature>
<keyword evidence="3" id="KW-1003">Cell membrane</keyword>
<evidence type="ECO:0000256" key="7">
    <source>
        <dbReference type="RuleBase" id="RU363032"/>
    </source>
</evidence>
<gene>
    <name evidence="9" type="ORF">M8332_06390</name>
</gene>
<proteinExistence type="inferred from homology"/>
<name>A0ABY5C449_9LACO</name>
<organism evidence="9 10">
    <name type="scientific">Fructilactobacillus ixorae</name>
    <dbReference type="NCBI Taxonomy" id="1750535"/>
    <lineage>
        <taxon>Bacteria</taxon>
        <taxon>Bacillati</taxon>
        <taxon>Bacillota</taxon>
        <taxon>Bacilli</taxon>
        <taxon>Lactobacillales</taxon>
        <taxon>Lactobacillaceae</taxon>
        <taxon>Fructilactobacillus</taxon>
    </lineage>
</organism>
<evidence type="ECO:0000313" key="9">
    <source>
        <dbReference type="EMBL" id="USS93221.1"/>
    </source>
</evidence>
<keyword evidence="6 7" id="KW-0472">Membrane</keyword>
<dbReference type="Proteomes" id="UP001057532">
    <property type="component" value="Chromosome"/>
</dbReference>
<dbReference type="Pfam" id="PF00528">
    <property type="entry name" value="BPD_transp_1"/>
    <property type="match status" value="1"/>
</dbReference>
<dbReference type="InterPro" id="IPR051322">
    <property type="entry name" value="AA_ABC_Transporter_Permease"/>
</dbReference>
<dbReference type="EMBL" id="CP097478">
    <property type="protein sequence ID" value="USS93221.1"/>
    <property type="molecule type" value="Genomic_DNA"/>
</dbReference>
<evidence type="ECO:0000313" key="10">
    <source>
        <dbReference type="Proteomes" id="UP001057532"/>
    </source>
</evidence>
<feature type="transmembrane region" description="Helical" evidence="7">
    <location>
        <begin position="33"/>
        <end position="55"/>
    </location>
</feature>
<evidence type="ECO:0000256" key="1">
    <source>
        <dbReference type="ARBA" id="ARBA00004651"/>
    </source>
</evidence>
<protein>
    <submittedName>
        <fullName evidence="9">ABC transporter permease</fullName>
    </submittedName>
</protein>
<evidence type="ECO:0000256" key="6">
    <source>
        <dbReference type="ARBA" id="ARBA00023136"/>
    </source>
</evidence>
<reference evidence="9" key="1">
    <citation type="submission" date="2022-05" db="EMBL/GenBank/DDBJ databases">
        <authorList>
            <person name="Oliphant S.A."/>
            <person name="Watson-Haigh N.S."/>
            <person name="Sumby K.M."/>
            <person name="Gardner J.M."/>
            <person name="Jiranek V."/>
        </authorList>
    </citation>
    <scope>NUCLEOTIDE SEQUENCE</scope>
    <source>
        <strain evidence="9">Ru20-1</strain>
    </source>
</reference>
<dbReference type="Gene3D" id="1.10.3720.10">
    <property type="entry name" value="MetI-like"/>
    <property type="match status" value="1"/>
</dbReference>
<dbReference type="RefSeq" id="WP_252780026.1">
    <property type="nucleotide sequence ID" value="NZ_CP097478.1"/>
</dbReference>
<dbReference type="InterPro" id="IPR000515">
    <property type="entry name" value="MetI-like"/>
</dbReference>
<comment type="subcellular location">
    <subcellularLocation>
        <location evidence="1 7">Cell membrane</location>
        <topology evidence="1 7">Multi-pass membrane protein</topology>
    </subcellularLocation>
</comment>
<keyword evidence="5 7" id="KW-1133">Transmembrane helix</keyword>
<keyword evidence="2 7" id="KW-0813">Transport</keyword>
<evidence type="ECO:0000256" key="2">
    <source>
        <dbReference type="ARBA" id="ARBA00022448"/>
    </source>
</evidence>
<dbReference type="PROSITE" id="PS50928">
    <property type="entry name" value="ABC_TM1"/>
    <property type="match status" value="1"/>
</dbReference>
<dbReference type="CDD" id="cd06261">
    <property type="entry name" value="TM_PBP2"/>
    <property type="match status" value="1"/>
</dbReference>
<feature type="transmembrane region" description="Helical" evidence="7">
    <location>
        <begin position="168"/>
        <end position="191"/>
    </location>
</feature>
<evidence type="ECO:0000259" key="8">
    <source>
        <dbReference type="PROSITE" id="PS50928"/>
    </source>
</evidence>
<evidence type="ECO:0000256" key="4">
    <source>
        <dbReference type="ARBA" id="ARBA00022692"/>
    </source>
</evidence>
<evidence type="ECO:0000256" key="5">
    <source>
        <dbReference type="ARBA" id="ARBA00022989"/>
    </source>
</evidence>